<evidence type="ECO:0000256" key="1">
    <source>
        <dbReference type="SAM" id="MobiDB-lite"/>
    </source>
</evidence>
<protein>
    <submittedName>
        <fullName evidence="2">Uncharacterized protein</fullName>
    </submittedName>
</protein>
<reference evidence="2" key="1">
    <citation type="submission" date="2014-09" db="EMBL/GenBank/DDBJ databases">
        <authorList>
            <person name="Magalhaes I.L.F."/>
            <person name="Oliveira U."/>
            <person name="Santos F.R."/>
            <person name="Vidigal T.H.D.A."/>
            <person name="Brescovit A.D."/>
            <person name="Santos A.J."/>
        </authorList>
    </citation>
    <scope>NUCLEOTIDE SEQUENCE</scope>
    <source>
        <tissue evidence="2">Shoot tissue taken approximately 20 cm above the soil surface</tissue>
    </source>
</reference>
<organism evidence="2">
    <name type="scientific">Arundo donax</name>
    <name type="common">Giant reed</name>
    <name type="synonym">Donax arundinaceus</name>
    <dbReference type="NCBI Taxonomy" id="35708"/>
    <lineage>
        <taxon>Eukaryota</taxon>
        <taxon>Viridiplantae</taxon>
        <taxon>Streptophyta</taxon>
        <taxon>Embryophyta</taxon>
        <taxon>Tracheophyta</taxon>
        <taxon>Spermatophyta</taxon>
        <taxon>Magnoliopsida</taxon>
        <taxon>Liliopsida</taxon>
        <taxon>Poales</taxon>
        <taxon>Poaceae</taxon>
        <taxon>PACMAD clade</taxon>
        <taxon>Arundinoideae</taxon>
        <taxon>Arundineae</taxon>
        <taxon>Arundo</taxon>
    </lineage>
</organism>
<sequence length="22" mass="2458">MQNWRTPLHLSGTPPGHNKTKG</sequence>
<evidence type="ECO:0000313" key="2">
    <source>
        <dbReference type="EMBL" id="JAD33305.1"/>
    </source>
</evidence>
<proteinExistence type="predicted"/>
<feature type="region of interest" description="Disordered" evidence="1">
    <location>
        <begin position="1"/>
        <end position="22"/>
    </location>
</feature>
<dbReference type="EMBL" id="GBRH01264590">
    <property type="protein sequence ID" value="JAD33305.1"/>
    <property type="molecule type" value="Transcribed_RNA"/>
</dbReference>
<reference evidence="2" key="2">
    <citation type="journal article" date="2015" name="Data Brief">
        <title>Shoot transcriptome of the giant reed, Arundo donax.</title>
        <authorList>
            <person name="Barrero R.A."/>
            <person name="Guerrero F.D."/>
            <person name="Moolhuijzen P."/>
            <person name="Goolsby J.A."/>
            <person name="Tidwell J."/>
            <person name="Bellgard S.E."/>
            <person name="Bellgard M.I."/>
        </authorList>
    </citation>
    <scope>NUCLEOTIDE SEQUENCE</scope>
    <source>
        <tissue evidence="2">Shoot tissue taken approximately 20 cm above the soil surface</tissue>
    </source>
</reference>
<name>A0A0A8Z9A3_ARUDO</name>
<dbReference type="AlphaFoldDB" id="A0A0A8Z9A3"/>
<accession>A0A0A8Z9A3</accession>